<dbReference type="Gene3D" id="1.50.10.100">
    <property type="entry name" value="Chondroitin AC/alginate lyase"/>
    <property type="match status" value="1"/>
</dbReference>
<organism evidence="3 4">
    <name type="scientific">Paenibacillus agaridevorans</name>
    <dbReference type="NCBI Taxonomy" id="171404"/>
    <lineage>
        <taxon>Bacteria</taxon>
        <taxon>Bacillati</taxon>
        <taxon>Bacillota</taxon>
        <taxon>Bacilli</taxon>
        <taxon>Bacillales</taxon>
        <taxon>Paenibacillaceae</taxon>
        <taxon>Paenibacillus</taxon>
    </lineage>
</organism>
<dbReference type="InterPro" id="IPR008929">
    <property type="entry name" value="Chondroitin_lyas"/>
</dbReference>
<dbReference type="EMBL" id="BDQX01000112">
    <property type="protein sequence ID" value="GBG07811.1"/>
    <property type="molecule type" value="Genomic_DNA"/>
</dbReference>
<dbReference type="RefSeq" id="WP_108992820.1">
    <property type="nucleotide sequence ID" value="NZ_BDQX01000112.1"/>
</dbReference>
<evidence type="ECO:0000256" key="1">
    <source>
        <dbReference type="SAM" id="SignalP"/>
    </source>
</evidence>
<feature type="domain" description="SLH" evidence="2">
    <location>
        <begin position="1649"/>
        <end position="1708"/>
    </location>
</feature>
<comment type="caution">
    <text evidence="3">The sequence shown here is derived from an EMBL/GenBank/DDBJ whole genome shotgun (WGS) entry which is preliminary data.</text>
</comment>
<dbReference type="PROSITE" id="PS51272">
    <property type="entry name" value="SLH"/>
    <property type="match status" value="3"/>
</dbReference>
<dbReference type="Pfam" id="PF02368">
    <property type="entry name" value="Big_2"/>
    <property type="match status" value="2"/>
</dbReference>
<dbReference type="Pfam" id="PF00395">
    <property type="entry name" value="SLH"/>
    <property type="match status" value="3"/>
</dbReference>
<feature type="signal peptide" evidence="1">
    <location>
        <begin position="1"/>
        <end position="28"/>
    </location>
</feature>
<evidence type="ECO:0000259" key="2">
    <source>
        <dbReference type="PROSITE" id="PS51272"/>
    </source>
</evidence>
<dbReference type="PANTHER" id="PTHR43308">
    <property type="entry name" value="OUTER MEMBRANE PROTEIN ALPHA-RELATED"/>
    <property type="match status" value="1"/>
</dbReference>
<dbReference type="InterPro" id="IPR003343">
    <property type="entry name" value="Big_2"/>
</dbReference>
<name>A0A2R5EWN6_9BACL</name>
<dbReference type="SUPFAM" id="SSF48230">
    <property type="entry name" value="Chondroitin AC/alginate lyase"/>
    <property type="match status" value="1"/>
</dbReference>
<dbReference type="InterPro" id="IPR001119">
    <property type="entry name" value="SLH_dom"/>
</dbReference>
<evidence type="ECO:0000313" key="4">
    <source>
        <dbReference type="Proteomes" id="UP000245202"/>
    </source>
</evidence>
<feature type="domain" description="SLH" evidence="2">
    <location>
        <begin position="1709"/>
        <end position="1772"/>
    </location>
</feature>
<protein>
    <recommendedName>
        <fullName evidence="2">SLH domain-containing protein</fullName>
    </recommendedName>
</protein>
<sequence>MKVGKQIMLIILSLLLVVPALPVLTAAAAEEQRAPAIIAGDFTNIDFNVSVPTAINNVYTLDSKLLGTVSATPGSNSAGSTDDSDGSNVFYMEANSTAINSFKSGINKTDRFGIQTRVKFNNTDSRRAFFEIRSMTPQEGSPAWPTLVDFDQTGRIKDYKGNVLGTYAADQWYDIVVDIDSPNHRYSVWINGELMVNHLDLGNFIGVSQNKIIQHPNAAQTPSRVTIAYLRAGMILDSVPLSGLSIQSLNGGFYVNQTAQLTLVKTPSDSTEQSFNWASGNADIVKVDNQGVITGLRSGTAQITVSSLQNPTITASMNITVETMPAPVFLNPTYLNADYNDYNLHVNNNIVTVDSVFVGYIATEAGSNRAGLMSESGDHVLLLEAVSSSLNTFKSAINKTDRFGIQTRMKFNNTDSRRALFEMKGMTPPSGSPAWPTLLNFDQTGHVKDYLGNVLGTYEADQWYDIIVDVDSPNHRYSVWINGELTVNNLDLGNFIGVTQNKIIQNTNASQTASRTSIAYMKVGDIVEPLQDLELPDIIVDKGKAAILTYKTVPEKAYIEKVTWTSSNPAVAKMSGNGLLALNTGTATITATESYSGITKSFEVTVQEPATNWSSQAISSEDLAAVLATSYRSELNYGFDQIMTDELQAYLEMDESDFIREIQKASSSITFPDQHTKFESYARLFAQLHKLTNDQQYARKAAIILYYQALDYPRIVVNTDYTNFWGGNYQFPQDAVYAYGSLISSDLWGSLLPDVTGSEVKQVIEELWLRPASYENIRLMNSMRLNNISPYGGRSSVVAGMLLNDPGLIREVIDIYDRLLMEDNYLFDGMWYEQTSSYSDQVYGNVMTTVNVLKNWTDPEGYTDNKLGLHLDKTDLSSRWPLLNITSNFSSDKLIYPDGTSIPINDGYGKSGDSQPLPVIEKGLKNIELPGLGYCGLFQGDTNEATHAGLLNQPTDLGFAGGHTHTNFLSLDLWGAGVEMLPYTGYVNRTSYGDGSGSTVRYPSMRPYWRNMAWVWREDGANTVSEDDRTQAALLAYDSGDTNNKKIQLVEGSNPGPEGRGADLNRRLIMMINLDGNRNYTFDLTRMQGGQAHEIYQRGAELENMDVQLQGIELADTGAANLQNYLVSIDSTAGLSQDRNQLLNPKAGSGDSSFSMTWTGEQTGASIRTFMNGISSSDVFLSSIPTARRIETKADESKYVTPHIVRRNMVTDSTQITQYGAVHEIFRQGQTGEISEVEWFRPDDADPMTNFAVVKSGKYQDIIYTSGDTEERSLHGITFAGNIAFARMESTTGKLLFSYVYGAGKVAAQDHVLINNDSQQLEIIAATTASLNTGLDSEARGNTITVKGKFSNPEALVGQWVQMIFADGSGYGMKVKNMTELGDSTVVEVEQFNPFRVTDRGVETIFFPQVSIPGKAYVLANLSDFAIYSDPPVTTDPGDTGSGTGSSITPPTSVVLGSTISITGQITQAGGMVGAINEKDLQAAIENADKQTITIKLNGTADVKSAQLRFPLGPIQALKKGTIHNLVIDMGFVTVTLKADVLTNGSSSQSEAELIVANTDGSKLLPKDAIVYDFSLYMDGKPVNQFRDHVVQVEIPYPIKADENPNKIVIYYVTDDEKLEIIKSGKYNPQTGKVSFYAKHFSKYAVAYRDISFADLSSAAWAIDAIEGLAAREVVNGTGNHLFLPHSEVTRAEFTAMLIRAFDLEDENATTSFTDVAKDSWSYKAIASAQKLGIIEGMGDGSFGAERHISRQDMAVILYRAAAKLNVQLVSPQQVQDFADAANISDYAKEAVEAMKTAGLMNGFSEHTFKPVSFTTRAQAATVIYQLLQVI</sequence>
<dbReference type="Gene3D" id="2.70.98.70">
    <property type="match status" value="1"/>
</dbReference>
<dbReference type="SUPFAM" id="SSF49373">
    <property type="entry name" value="Invasin/intimin cell-adhesion fragments"/>
    <property type="match status" value="2"/>
</dbReference>
<dbReference type="SMART" id="SM00635">
    <property type="entry name" value="BID_2"/>
    <property type="match status" value="2"/>
</dbReference>
<feature type="chain" id="PRO_5039537847" description="SLH domain-containing protein" evidence="1">
    <location>
        <begin position="29"/>
        <end position="1831"/>
    </location>
</feature>
<proteinExistence type="predicted"/>
<reference evidence="3 4" key="1">
    <citation type="submission" date="2017-08" db="EMBL/GenBank/DDBJ databases">
        <title>Substantial Increase in Enzyme Production by Combined Drug-Resistance Mutations in Paenibacillus agaridevorans.</title>
        <authorList>
            <person name="Tanaka Y."/>
            <person name="Funane K."/>
            <person name="Hosaka T."/>
            <person name="Shiwa Y."/>
            <person name="Fujita N."/>
            <person name="Miyazaki T."/>
            <person name="Yoshikawa H."/>
            <person name="Murakami K."/>
            <person name="Kasahara K."/>
            <person name="Inaoka T."/>
            <person name="Hiraga Y."/>
            <person name="Ochi K."/>
        </authorList>
    </citation>
    <scope>NUCLEOTIDE SEQUENCE [LARGE SCALE GENOMIC DNA]</scope>
    <source>
        <strain evidence="3 4">T-3040</strain>
    </source>
</reference>
<dbReference type="InterPro" id="IPR008964">
    <property type="entry name" value="Invasin/intimin_cell_adhesion"/>
</dbReference>
<accession>A0A2R5EWN6</accession>
<feature type="domain" description="SLH" evidence="2">
    <location>
        <begin position="1775"/>
        <end position="1831"/>
    </location>
</feature>
<keyword evidence="1" id="KW-0732">Signal</keyword>
<keyword evidence="4" id="KW-1185">Reference proteome</keyword>
<dbReference type="Gene3D" id="2.60.40.1080">
    <property type="match status" value="2"/>
</dbReference>
<evidence type="ECO:0000313" key="3">
    <source>
        <dbReference type="EMBL" id="GBG07811.1"/>
    </source>
</evidence>
<dbReference type="InterPro" id="IPR051465">
    <property type="entry name" value="Cell_Envelope_Struct_Comp"/>
</dbReference>
<dbReference type="Proteomes" id="UP000245202">
    <property type="component" value="Unassembled WGS sequence"/>
</dbReference>
<gene>
    <name evidence="3" type="ORF">PAT3040_02372</name>
</gene>